<comment type="caution">
    <text evidence="12">The sequence shown here is derived from an EMBL/GenBank/DDBJ whole genome shotgun (WGS) entry which is preliminary data.</text>
</comment>
<dbReference type="CDD" id="cd00082">
    <property type="entry name" value="HisKA"/>
    <property type="match status" value="1"/>
</dbReference>
<dbReference type="Gene3D" id="6.10.340.10">
    <property type="match status" value="1"/>
</dbReference>
<dbReference type="PRINTS" id="PR00344">
    <property type="entry name" value="BCTRLSENSOR"/>
</dbReference>
<evidence type="ECO:0000259" key="11">
    <source>
        <dbReference type="PROSITE" id="PS50885"/>
    </source>
</evidence>
<keyword evidence="9" id="KW-1133">Transmembrane helix</keyword>
<keyword evidence="9" id="KW-0812">Transmembrane</keyword>
<dbReference type="SUPFAM" id="SSF55874">
    <property type="entry name" value="ATPase domain of HSP90 chaperone/DNA topoisomerase II/histidine kinase"/>
    <property type="match status" value="1"/>
</dbReference>
<sequence>MKKSSITIKLFTITSIFFMILLSTTFIFQSLFFEKFYYSEKKHRLIKNVENFKHEYVKINSISLLAKYIYQFEDANNSKMVIITKNGMIKTSNNSISNIPKDRSNEVIFLALDHWLSSEENYFDVLLNKSTISFNFKNPVLNTNNLVVVSPVMTNNSINEIIFVISTLQPVGEAASIMKKYYIYIFIGTLILIAILSLIYSKMISTPLIELNNTATKMANLDFSAKCNIKSNDEIGNLASTLNFLSHNLNKTLSELKYANIKLKQDIEKEKELEKMRKEFIAGVSHELKTPISLIEGYAEGLIDGIVDEKDIEYYLNVIIDESKKMDSLVKDMLDLSRLESGTFMLNLSEFNIYDFINSIYRVHSKNIKDKKLNLNCNIQNKNILVYADEFRIEEVITNLISNAIRYTPKNKNIYINLIDNDDRILIEIENEGANIEENELKYIWNKFYRIDKSRNKDLGGTGLGLAIVKNILELHNSEYGIVNTEKGVKAYFYLNKC</sequence>
<keyword evidence="7" id="KW-0902">Two-component regulatory system</keyword>
<keyword evidence="13" id="KW-1185">Reference proteome</keyword>
<dbReference type="CDD" id="cd00075">
    <property type="entry name" value="HATPase"/>
    <property type="match status" value="1"/>
</dbReference>
<dbReference type="Pfam" id="PF02518">
    <property type="entry name" value="HATPase_c"/>
    <property type="match status" value="1"/>
</dbReference>
<dbReference type="GO" id="GO:0016036">
    <property type="term" value="P:cellular response to phosphate starvation"/>
    <property type="evidence" value="ECO:0007669"/>
    <property type="project" value="TreeGrafter"/>
</dbReference>
<dbReference type="AlphaFoldDB" id="A0A151ATB2"/>
<dbReference type="GO" id="GO:0005886">
    <property type="term" value="C:plasma membrane"/>
    <property type="evidence" value="ECO:0007669"/>
    <property type="project" value="TreeGrafter"/>
</dbReference>
<dbReference type="PANTHER" id="PTHR45453:SF3">
    <property type="entry name" value="HISTIDINE KINASE"/>
    <property type="match status" value="1"/>
</dbReference>
<dbReference type="InterPro" id="IPR003661">
    <property type="entry name" value="HisK_dim/P_dom"/>
</dbReference>
<feature type="transmembrane region" description="Helical" evidence="9">
    <location>
        <begin position="6"/>
        <end position="33"/>
    </location>
</feature>
<evidence type="ECO:0000256" key="1">
    <source>
        <dbReference type="ARBA" id="ARBA00000085"/>
    </source>
</evidence>
<dbReference type="InterPro" id="IPR005467">
    <property type="entry name" value="His_kinase_dom"/>
</dbReference>
<dbReference type="InterPro" id="IPR050351">
    <property type="entry name" value="BphY/WalK/GraS-like"/>
</dbReference>
<evidence type="ECO:0000256" key="3">
    <source>
        <dbReference type="ARBA" id="ARBA00012438"/>
    </source>
</evidence>
<accession>A0A151ATB2</accession>
<organism evidence="12 13">
    <name type="scientific">Clostridium tepidiprofundi DSM 19306</name>
    <dbReference type="NCBI Taxonomy" id="1121338"/>
    <lineage>
        <taxon>Bacteria</taxon>
        <taxon>Bacillati</taxon>
        <taxon>Bacillota</taxon>
        <taxon>Clostridia</taxon>
        <taxon>Eubacteriales</taxon>
        <taxon>Clostridiaceae</taxon>
        <taxon>Clostridium</taxon>
    </lineage>
</organism>
<dbReference type="PROSITE" id="PS50885">
    <property type="entry name" value="HAMP"/>
    <property type="match status" value="1"/>
</dbReference>
<evidence type="ECO:0000256" key="5">
    <source>
        <dbReference type="ARBA" id="ARBA00022679"/>
    </source>
</evidence>
<dbReference type="Pfam" id="PF00512">
    <property type="entry name" value="HisKA"/>
    <property type="match status" value="1"/>
</dbReference>
<dbReference type="SMART" id="SM00388">
    <property type="entry name" value="HisKA"/>
    <property type="match status" value="1"/>
</dbReference>
<dbReference type="OrthoDB" id="9762826at2"/>
<keyword evidence="4" id="KW-0597">Phosphoprotein</keyword>
<dbReference type="FunFam" id="3.30.565.10:FF:000006">
    <property type="entry name" value="Sensor histidine kinase WalK"/>
    <property type="match status" value="1"/>
</dbReference>
<evidence type="ECO:0000256" key="9">
    <source>
        <dbReference type="SAM" id="Phobius"/>
    </source>
</evidence>
<evidence type="ECO:0000259" key="10">
    <source>
        <dbReference type="PROSITE" id="PS50109"/>
    </source>
</evidence>
<dbReference type="PANTHER" id="PTHR45453">
    <property type="entry name" value="PHOSPHATE REGULON SENSOR PROTEIN PHOR"/>
    <property type="match status" value="1"/>
</dbReference>
<dbReference type="InterPro" id="IPR003660">
    <property type="entry name" value="HAMP_dom"/>
</dbReference>
<evidence type="ECO:0000256" key="8">
    <source>
        <dbReference type="ARBA" id="ARBA00023136"/>
    </source>
</evidence>
<dbReference type="SMART" id="SM00387">
    <property type="entry name" value="HATPase_c"/>
    <property type="match status" value="1"/>
</dbReference>
<reference evidence="12 13" key="1">
    <citation type="submission" date="2016-02" db="EMBL/GenBank/DDBJ databases">
        <title>Genome sequence of Clostridium tepidiprofundi DSM 19306.</title>
        <authorList>
            <person name="Poehlein A."/>
            <person name="Daniel R."/>
        </authorList>
    </citation>
    <scope>NUCLEOTIDE SEQUENCE [LARGE SCALE GENOMIC DNA]</scope>
    <source>
        <strain evidence="12 13">DSM 19306</strain>
    </source>
</reference>
<name>A0A151ATB2_9CLOT</name>
<evidence type="ECO:0000256" key="7">
    <source>
        <dbReference type="ARBA" id="ARBA00023012"/>
    </source>
</evidence>
<gene>
    <name evidence="12" type="primary">phoR_6</name>
    <name evidence="12" type="ORF">CLTEP_25420</name>
</gene>
<dbReference type="InterPro" id="IPR036890">
    <property type="entry name" value="HATPase_C_sf"/>
</dbReference>
<dbReference type="SUPFAM" id="SSF47384">
    <property type="entry name" value="Homodimeric domain of signal transducing histidine kinase"/>
    <property type="match status" value="1"/>
</dbReference>
<protein>
    <recommendedName>
        <fullName evidence="3">histidine kinase</fullName>
        <ecNumber evidence="3">2.7.13.3</ecNumber>
    </recommendedName>
</protein>
<feature type="transmembrane region" description="Helical" evidence="9">
    <location>
        <begin position="181"/>
        <end position="200"/>
    </location>
</feature>
<dbReference type="InterPro" id="IPR003594">
    <property type="entry name" value="HATPase_dom"/>
</dbReference>
<keyword evidence="8 9" id="KW-0472">Membrane</keyword>
<dbReference type="InterPro" id="IPR004358">
    <property type="entry name" value="Sig_transdc_His_kin-like_C"/>
</dbReference>
<keyword evidence="6" id="KW-0418">Kinase</keyword>
<dbReference type="Gene3D" id="1.10.287.130">
    <property type="match status" value="1"/>
</dbReference>
<dbReference type="GO" id="GO:0000155">
    <property type="term" value="F:phosphorelay sensor kinase activity"/>
    <property type="evidence" value="ECO:0007669"/>
    <property type="project" value="InterPro"/>
</dbReference>
<dbReference type="CDD" id="cd06225">
    <property type="entry name" value="HAMP"/>
    <property type="match status" value="1"/>
</dbReference>
<feature type="domain" description="HAMP" evidence="11">
    <location>
        <begin position="202"/>
        <end position="254"/>
    </location>
</feature>
<comment type="catalytic activity">
    <reaction evidence="1">
        <text>ATP + protein L-histidine = ADP + protein N-phospho-L-histidine.</text>
        <dbReference type="EC" id="2.7.13.3"/>
    </reaction>
</comment>
<proteinExistence type="predicted"/>
<feature type="domain" description="Histidine kinase" evidence="10">
    <location>
        <begin position="283"/>
        <end position="498"/>
    </location>
</feature>
<comment type="subcellular location">
    <subcellularLocation>
        <location evidence="2">Membrane</location>
    </subcellularLocation>
</comment>
<dbReference type="PATRIC" id="fig|1121338.3.peg.2642"/>
<dbReference type="STRING" id="1121338.CLTEP_25420"/>
<keyword evidence="5 12" id="KW-0808">Transferase</keyword>
<evidence type="ECO:0000256" key="6">
    <source>
        <dbReference type="ARBA" id="ARBA00022777"/>
    </source>
</evidence>
<dbReference type="EC" id="2.7.13.3" evidence="3"/>
<dbReference type="FunFam" id="1.10.287.130:FF:000001">
    <property type="entry name" value="Two-component sensor histidine kinase"/>
    <property type="match status" value="1"/>
</dbReference>
<dbReference type="Proteomes" id="UP000075531">
    <property type="component" value="Unassembled WGS sequence"/>
</dbReference>
<dbReference type="Pfam" id="PF00672">
    <property type="entry name" value="HAMP"/>
    <property type="match status" value="1"/>
</dbReference>
<evidence type="ECO:0000313" key="13">
    <source>
        <dbReference type="Proteomes" id="UP000075531"/>
    </source>
</evidence>
<dbReference type="EMBL" id="LTBA01000061">
    <property type="protein sequence ID" value="KYH30627.1"/>
    <property type="molecule type" value="Genomic_DNA"/>
</dbReference>
<dbReference type="GO" id="GO:0004721">
    <property type="term" value="F:phosphoprotein phosphatase activity"/>
    <property type="evidence" value="ECO:0007669"/>
    <property type="project" value="TreeGrafter"/>
</dbReference>
<dbReference type="SUPFAM" id="SSF158472">
    <property type="entry name" value="HAMP domain-like"/>
    <property type="match status" value="1"/>
</dbReference>
<evidence type="ECO:0000256" key="2">
    <source>
        <dbReference type="ARBA" id="ARBA00004370"/>
    </source>
</evidence>
<dbReference type="Gene3D" id="3.30.565.10">
    <property type="entry name" value="Histidine kinase-like ATPase, C-terminal domain"/>
    <property type="match status" value="1"/>
</dbReference>
<dbReference type="InterPro" id="IPR036097">
    <property type="entry name" value="HisK_dim/P_sf"/>
</dbReference>
<evidence type="ECO:0000313" key="12">
    <source>
        <dbReference type="EMBL" id="KYH30627.1"/>
    </source>
</evidence>
<dbReference type="PROSITE" id="PS50109">
    <property type="entry name" value="HIS_KIN"/>
    <property type="match status" value="1"/>
</dbReference>
<evidence type="ECO:0000256" key="4">
    <source>
        <dbReference type="ARBA" id="ARBA00022553"/>
    </source>
</evidence>
<dbReference type="SMART" id="SM00304">
    <property type="entry name" value="HAMP"/>
    <property type="match status" value="1"/>
</dbReference>